<dbReference type="EMBL" id="CP049934">
    <property type="protein sequence ID" value="QIM16824.1"/>
    <property type="molecule type" value="Genomic_DNA"/>
</dbReference>
<feature type="domain" description="ABC transmembrane type-1" evidence="8">
    <location>
        <begin position="96"/>
        <end position="286"/>
    </location>
</feature>
<comment type="subcellular location">
    <subcellularLocation>
        <location evidence="1 7">Cell membrane</location>
        <topology evidence="1 7">Multi-pass membrane protein</topology>
    </subcellularLocation>
</comment>
<dbReference type="Pfam" id="PF12911">
    <property type="entry name" value="OppC_N"/>
    <property type="match status" value="1"/>
</dbReference>
<dbReference type="GO" id="GO:0005886">
    <property type="term" value="C:plasma membrane"/>
    <property type="evidence" value="ECO:0007669"/>
    <property type="project" value="UniProtKB-SubCell"/>
</dbReference>
<feature type="transmembrane region" description="Helical" evidence="7">
    <location>
        <begin position="160"/>
        <end position="178"/>
    </location>
</feature>
<protein>
    <submittedName>
        <fullName evidence="9">ABC transporter permease</fullName>
    </submittedName>
</protein>
<reference evidence="9 10" key="1">
    <citation type="submission" date="2020-03" db="EMBL/GenBank/DDBJ databases">
        <title>Leucobacter sp. nov., isolated from beetles.</title>
        <authorList>
            <person name="Hyun D.-W."/>
            <person name="Bae J.-W."/>
        </authorList>
    </citation>
    <scope>NUCLEOTIDE SEQUENCE [LARGE SCALE GENOMIC DNA]</scope>
    <source>
        <strain evidence="9 10">HDW9B</strain>
    </source>
</reference>
<evidence type="ECO:0000256" key="1">
    <source>
        <dbReference type="ARBA" id="ARBA00004651"/>
    </source>
</evidence>
<evidence type="ECO:0000256" key="7">
    <source>
        <dbReference type="RuleBase" id="RU363032"/>
    </source>
</evidence>
<dbReference type="Pfam" id="PF00528">
    <property type="entry name" value="BPD_transp_1"/>
    <property type="match status" value="1"/>
</dbReference>
<evidence type="ECO:0000256" key="2">
    <source>
        <dbReference type="ARBA" id="ARBA00022448"/>
    </source>
</evidence>
<feature type="transmembrane region" description="Helical" evidence="7">
    <location>
        <begin position="135"/>
        <end position="154"/>
    </location>
</feature>
<name>A0A6G8FKE6_9MICO</name>
<keyword evidence="3" id="KW-1003">Cell membrane</keyword>
<dbReference type="PROSITE" id="PS50928">
    <property type="entry name" value="ABC_TM1"/>
    <property type="match status" value="1"/>
</dbReference>
<dbReference type="Proteomes" id="UP000501387">
    <property type="component" value="Chromosome"/>
</dbReference>
<proteinExistence type="inferred from homology"/>
<evidence type="ECO:0000256" key="3">
    <source>
        <dbReference type="ARBA" id="ARBA00022475"/>
    </source>
</evidence>
<keyword evidence="10" id="KW-1185">Reference proteome</keyword>
<evidence type="ECO:0000313" key="9">
    <source>
        <dbReference type="EMBL" id="QIM16824.1"/>
    </source>
</evidence>
<keyword evidence="2 7" id="KW-0813">Transport</keyword>
<gene>
    <name evidence="9" type="ORF">G7067_11100</name>
</gene>
<dbReference type="InterPro" id="IPR035906">
    <property type="entry name" value="MetI-like_sf"/>
</dbReference>
<accession>A0A6G8FKE6</accession>
<dbReference type="GO" id="GO:0055085">
    <property type="term" value="P:transmembrane transport"/>
    <property type="evidence" value="ECO:0007669"/>
    <property type="project" value="InterPro"/>
</dbReference>
<dbReference type="InterPro" id="IPR050366">
    <property type="entry name" value="BP-dependent_transpt_permease"/>
</dbReference>
<keyword evidence="4 7" id="KW-0812">Transmembrane</keyword>
<dbReference type="CDD" id="cd06261">
    <property type="entry name" value="TM_PBP2"/>
    <property type="match status" value="1"/>
</dbReference>
<keyword evidence="5 7" id="KW-1133">Transmembrane helix</keyword>
<dbReference type="InterPro" id="IPR025966">
    <property type="entry name" value="OppC_N"/>
</dbReference>
<dbReference type="RefSeq" id="WP_166324300.1">
    <property type="nucleotide sequence ID" value="NZ_CP049934.1"/>
</dbReference>
<dbReference type="KEGG" id="lins:G7067_11100"/>
<dbReference type="AlphaFoldDB" id="A0A6G8FKE6"/>
<dbReference type="PANTHER" id="PTHR43386">
    <property type="entry name" value="OLIGOPEPTIDE TRANSPORT SYSTEM PERMEASE PROTEIN APPC"/>
    <property type="match status" value="1"/>
</dbReference>
<evidence type="ECO:0000256" key="5">
    <source>
        <dbReference type="ARBA" id="ARBA00022989"/>
    </source>
</evidence>
<sequence length="301" mass="31214">MTSIASSRTAASRRQSTWRLVVGRLRRRPDAIVGAVIVAVFLAVALLAPWLTPYSPGSAEWAALVSPTVVPGPSAEHLLGLDSFGSDLATQLLFGARQSLIIGLSATAIGVTLGSALGILAGGIGGPVDAIIMRFVDILLSIPGLLLAVSIAAIMGKSPFAIMIAIGVSQIPIFARLMRGSMLGERGREYVLAARSLGFRTRSIITTQMLPNAIGPVIVQATLVLATATIEVAALSYLGLGTADPTAAEWGRMLVKAQSRLETAPLLAFAPGICIAVTALGFTLLGESLREALDPKGKAQR</sequence>
<dbReference type="PANTHER" id="PTHR43386:SF25">
    <property type="entry name" value="PEPTIDE ABC TRANSPORTER PERMEASE PROTEIN"/>
    <property type="match status" value="1"/>
</dbReference>
<evidence type="ECO:0000256" key="6">
    <source>
        <dbReference type="ARBA" id="ARBA00023136"/>
    </source>
</evidence>
<evidence type="ECO:0000256" key="4">
    <source>
        <dbReference type="ARBA" id="ARBA00022692"/>
    </source>
</evidence>
<dbReference type="Gene3D" id="1.10.3720.10">
    <property type="entry name" value="MetI-like"/>
    <property type="match status" value="1"/>
</dbReference>
<evidence type="ECO:0000259" key="8">
    <source>
        <dbReference type="PROSITE" id="PS50928"/>
    </source>
</evidence>
<evidence type="ECO:0000313" key="10">
    <source>
        <dbReference type="Proteomes" id="UP000501387"/>
    </source>
</evidence>
<feature type="transmembrane region" description="Helical" evidence="7">
    <location>
        <begin position="100"/>
        <end position="123"/>
    </location>
</feature>
<comment type="similarity">
    <text evidence="7">Belongs to the binding-protein-dependent transport system permease family.</text>
</comment>
<organism evidence="9 10">
    <name type="scientific">Leucobacter insecticola</name>
    <dbReference type="NCBI Taxonomy" id="2714934"/>
    <lineage>
        <taxon>Bacteria</taxon>
        <taxon>Bacillati</taxon>
        <taxon>Actinomycetota</taxon>
        <taxon>Actinomycetes</taxon>
        <taxon>Micrococcales</taxon>
        <taxon>Microbacteriaceae</taxon>
        <taxon>Leucobacter</taxon>
    </lineage>
</organism>
<feature type="transmembrane region" description="Helical" evidence="7">
    <location>
        <begin position="31"/>
        <end position="51"/>
    </location>
</feature>
<feature type="transmembrane region" description="Helical" evidence="7">
    <location>
        <begin position="266"/>
        <end position="285"/>
    </location>
</feature>
<keyword evidence="6 7" id="KW-0472">Membrane</keyword>
<dbReference type="SUPFAM" id="SSF161098">
    <property type="entry name" value="MetI-like"/>
    <property type="match status" value="1"/>
</dbReference>
<dbReference type="InterPro" id="IPR000515">
    <property type="entry name" value="MetI-like"/>
</dbReference>